<dbReference type="GO" id="GO:0016301">
    <property type="term" value="F:kinase activity"/>
    <property type="evidence" value="ECO:0007669"/>
    <property type="project" value="UniProtKB-KW"/>
</dbReference>
<sequence>MALALQGLQFGGLNTPARRLALATQAVLVFLPFPLTGQLWTAVPGLVAGNALALFRPAAGWTVFALVAAATSLLQTSAPASPLEAVIATTATGLLVSGITFRPAAPEPVGAALAEERLRVARDLHDLLGYSLSAIKLKSELAHRLISERPDRAQEHLADILDIAGNALTDVRSLARSYRRLSLSDTSHSAKTMLTAANIDVRVELDHDPLPEEIETVLAAVLREAVTNVLRHSEAENCAITVRQTGDEVKLDVVNDGATDRPSSSDCNGVRNQAERVQAAGGVFIARHVGTDRFHVHAAIPIAA</sequence>
<evidence type="ECO:0000256" key="3">
    <source>
        <dbReference type="ARBA" id="ARBA00023012"/>
    </source>
</evidence>
<organism evidence="5 6">
    <name type="scientific">Lentzea rhizosphaerae</name>
    <dbReference type="NCBI Taxonomy" id="2041025"/>
    <lineage>
        <taxon>Bacteria</taxon>
        <taxon>Bacillati</taxon>
        <taxon>Actinomycetota</taxon>
        <taxon>Actinomycetes</taxon>
        <taxon>Pseudonocardiales</taxon>
        <taxon>Pseudonocardiaceae</taxon>
        <taxon>Lentzea</taxon>
    </lineage>
</organism>
<dbReference type="PANTHER" id="PTHR24421:SF63">
    <property type="entry name" value="SENSOR HISTIDINE KINASE DESK"/>
    <property type="match status" value="1"/>
</dbReference>
<evidence type="ECO:0000313" key="6">
    <source>
        <dbReference type="Proteomes" id="UP001595690"/>
    </source>
</evidence>
<dbReference type="EMBL" id="JBHRZI010000017">
    <property type="protein sequence ID" value="MFC3894375.1"/>
    <property type="molecule type" value="Genomic_DNA"/>
</dbReference>
<evidence type="ECO:0000256" key="1">
    <source>
        <dbReference type="ARBA" id="ARBA00022679"/>
    </source>
</evidence>
<gene>
    <name evidence="5" type="ORF">ACFOWZ_23080</name>
</gene>
<dbReference type="InterPro" id="IPR011712">
    <property type="entry name" value="Sig_transdc_His_kin_sub3_dim/P"/>
</dbReference>
<dbReference type="Proteomes" id="UP001595690">
    <property type="component" value="Unassembled WGS sequence"/>
</dbReference>
<keyword evidence="1" id="KW-0808">Transferase</keyword>
<dbReference type="RefSeq" id="WP_382375690.1">
    <property type="nucleotide sequence ID" value="NZ_JBHRZI010000017.1"/>
</dbReference>
<keyword evidence="2 5" id="KW-0418">Kinase</keyword>
<dbReference type="Pfam" id="PF07730">
    <property type="entry name" value="HisKA_3"/>
    <property type="match status" value="1"/>
</dbReference>
<reference evidence="6" key="1">
    <citation type="journal article" date="2019" name="Int. J. Syst. Evol. Microbiol.">
        <title>The Global Catalogue of Microorganisms (GCM) 10K type strain sequencing project: providing services to taxonomists for standard genome sequencing and annotation.</title>
        <authorList>
            <consortium name="The Broad Institute Genomics Platform"/>
            <consortium name="The Broad Institute Genome Sequencing Center for Infectious Disease"/>
            <person name="Wu L."/>
            <person name="Ma J."/>
        </authorList>
    </citation>
    <scope>NUCLEOTIDE SEQUENCE [LARGE SCALE GENOMIC DNA]</scope>
    <source>
        <strain evidence="6">CGMCC 4.7405</strain>
    </source>
</reference>
<name>A0ABV8BXB6_9PSEU</name>
<evidence type="ECO:0000256" key="2">
    <source>
        <dbReference type="ARBA" id="ARBA00022777"/>
    </source>
</evidence>
<dbReference type="Gene3D" id="1.20.5.1930">
    <property type="match status" value="1"/>
</dbReference>
<dbReference type="Gene3D" id="3.30.565.10">
    <property type="entry name" value="Histidine kinase-like ATPase, C-terminal domain"/>
    <property type="match status" value="1"/>
</dbReference>
<keyword evidence="3" id="KW-0902">Two-component regulatory system</keyword>
<accession>A0ABV8BXB6</accession>
<feature type="domain" description="Signal transduction histidine kinase subgroup 3 dimerisation and phosphoacceptor" evidence="4">
    <location>
        <begin position="116"/>
        <end position="180"/>
    </location>
</feature>
<protein>
    <submittedName>
        <fullName evidence="5">Sensor histidine kinase</fullName>
    </submittedName>
</protein>
<dbReference type="InterPro" id="IPR036890">
    <property type="entry name" value="HATPase_C_sf"/>
</dbReference>
<dbReference type="SUPFAM" id="SSF55874">
    <property type="entry name" value="ATPase domain of HSP90 chaperone/DNA topoisomerase II/histidine kinase"/>
    <property type="match status" value="1"/>
</dbReference>
<evidence type="ECO:0000259" key="4">
    <source>
        <dbReference type="Pfam" id="PF07730"/>
    </source>
</evidence>
<dbReference type="InterPro" id="IPR050482">
    <property type="entry name" value="Sensor_HK_TwoCompSys"/>
</dbReference>
<keyword evidence="6" id="KW-1185">Reference proteome</keyword>
<evidence type="ECO:0000313" key="5">
    <source>
        <dbReference type="EMBL" id="MFC3894375.1"/>
    </source>
</evidence>
<proteinExistence type="predicted"/>
<dbReference type="PANTHER" id="PTHR24421">
    <property type="entry name" value="NITRATE/NITRITE SENSOR PROTEIN NARX-RELATED"/>
    <property type="match status" value="1"/>
</dbReference>
<comment type="caution">
    <text evidence="5">The sequence shown here is derived from an EMBL/GenBank/DDBJ whole genome shotgun (WGS) entry which is preliminary data.</text>
</comment>
<dbReference type="CDD" id="cd16917">
    <property type="entry name" value="HATPase_UhpB-NarQ-NarX-like"/>
    <property type="match status" value="1"/>
</dbReference>